<evidence type="ECO:0000256" key="3">
    <source>
        <dbReference type="ARBA" id="ARBA00022695"/>
    </source>
</evidence>
<keyword evidence="4 6" id="KW-0547">Nucleotide-binding</keyword>
<evidence type="ECO:0000256" key="1">
    <source>
        <dbReference type="ARBA" id="ARBA00000877"/>
    </source>
</evidence>
<keyword evidence="6" id="KW-0812">Transmembrane</keyword>
<dbReference type="NCBIfam" id="NF038328">
    <property type="entry name" value="c-di-AMP_CdaS"/>
    <property type="match status" value="1"/>
</dbReference>
<dbReference type="EMBL" id="JAUSUD010000001">
    <property type="protein sequence ID" value="MDQ0228913.1"/>
    <property type="molecule type" value="Genomic_DNA"/>
</dbReference>
<evidence type="ECO:0000313" key="8">
    <source>
        <dbReference type="EMBL" id="MDQ0228913.1"/>
    </source>
</evidence>
<comment type="similarity">
    <text evidence="6">Belongs to the adenylate cyclase family. DacB/CdaS subfamily.</text>
</comment>
<keyword evidence="6" id="KW-1003">Cell membrane</keyword>
<keyword evidence="2 6" id="KW-0808">Transferase</keyword>
<name>A0ABT9Z9I1_9BACI</name>
<reference evidence="8 9" key="1">
    <citation type="submission" date="2023-07" db="EMBL/GenBank/DDBJ databases">
        <title>Genomic Encyclopedia of Type Strains, Phase IV (KMG-IV): sequencing the most valuable type-strain genomes for metagenomic binning, comparative biology and taxonomic classification.</title>
        <authorList>
            <person name="Goeker M."/>
        </authorList>
    </citation>
    <scope>NUCLEOTIDE SEQUENCE [LARGE SCALE GENOMIC DNA]</scope>
    <source>
        <strain evidence="8 9">DSM 29005</strain>
    </source>
</reference>
<comment type="catalytic activity">
    <reaction evidence="1 6">
        <text>2 ATP = 3',3'-c-di-AMP + 2 diphosphate</text>
        <dbReference type="Rhea" id="RHEA:35655"/>
        <dbReference type="ChEBI" id="CHEBI:30616"/>
        <dbReference type="ChEBI" id="CHEBI:33019"/>
        <dbReference type="ChEBI" id="CHEBI:71500"/>
        <dbReference type="EC" id="2.7.7.85"/>
    </reaction>
</comment>
<dbReference type="InterPro" id="IPR034693">
    <property type="entry name" value="CdaS"/>
</dbReference>
<evidence type="ECO:0000259" key="7">
    <source>
        <dbReference type="PROSITE" id="PS51794"/>
    </source>
</evidence>
<organism evidence="8 9">
    <name type="scientific">Metabacillus malikii</name>
    <dbReference type="NCBI Taxonomy" id="1504265"/>
    <lineage>
        <taxon>Bacteria</taxon>
        <taxon>Bacillati</taxon>
        <taxon>Bacillota</taxon>
        <taxon>Bacilli</taxon>
        <taxon>Bacillales</taxon>
        <taxon>Bacillaceae</taxon>
        <taxon>Metabacillus</taxon>
    </lineage>
</organism>
<dbReference type="Pfam" id="PF02457">
    <property type="entry name" value="DAC"/>
    <property type="match status" value="1"/>
</dbReference>
<comment type="subunit">
    <text evidence="6">Probably oligomerizes.</text>
</comment>
<dbReference type="Gene3D" id="1.10.287.770">
    <property type="entry name" value="YojJ-like"/>
    <property type="match status" value="1"/>
</dbReference>
<dbReference type="Pfam" id="PF10372">
    <property type="entry name" value="CdaS_N"/>
    <property type="match status" value="1"/>
</dbReference>
<keyword evidence="3 6" id="KW-0548">Nucleotidyltransferase</keyword>
<comment type="function">
    <text evidence="6">Catalyzes the condensation of 2 ATP molecules into cyclic di-AMP (c-di-AMP), a second messenger used to regulate differing processes in different bacteria.</text>
</comment>
<feature type="domain" description="DAC" evidence="7">
    <location>
        <begin position="42"/>
        <end position="201"/>
    </location>
</feature>
<evidence type="ECO:0000313" key="9">
    <source>
        <dbReference type="Proteomes" id="UP001234495"/>
    </source>
</evidence>
<dbReference type="PANTHER" id="PTHR34185:SF2">
    <property type="entry name" value="CYCLIC DI-AMP SYNTHASE CDAS"/>
    <property type="match status" value="1"/>
</dbReference>
<gene>
    <name evidence="6" type="primary">dacB</name>
    <name evidence="8" type="ORF">J2S19_000163</name>
</gene>
<dbReference type="Proteomes" id="UP001234495">
    <property type="component" value="Unassembled WGS sequence"/>
</dbReference>
<evidence type="ECO:0000256" key="4">
    <source>
        <dbReference type="ARBA" id="ARBA00022741"/>
    </source>
</evidence>
<keyword evidence="5 6" id="KW-0067">ATP-binding</keyword>
<dbReference type="InterPro" id="IPR019457">
    <property type="entry name" value="CdaS_N"/>
</dbReference>
<sequence>MEENQNIDIKEKIAYHLEQIIDEAETMKSSIGEKDYCLLCEIAQIKDHFNTIQSSASFYYLKSYIEHFTNKTIEIARALQNLSDKRHGCLMIIERSDSVEQYIQAGVQINADCSSRLIESIFFPGNPLHDGALLIKTDHIISAANVLPLTSQNFGGEKIGTRHRAAIGLSECTDALILIVSEETGRMSFALDGTLYPISSAETRIQ</sequence>
<dbReference type="InterPro" id="IPR036888">
    <property type="entry name" value="DNA_integrity_DisA_N_sf"/>
</dbReference>
<dbReference type="PROSITE" id="PS51794">
    <property type="entry name" value="DAC"/>
    <property type="match status" value="1"/>
</dbReference>
<proteinExistence type="inferred from homology"/>
<keyword evidence="9" id="KW-1185">Reference proteome</keyword>
<keyword evidence="6" id="KW-1133">Transmembrane helix</keyword>
<comment type="caution">
    <text evidence="8">The sequence shown here is derived from an EMBL/GenBank/DDBJ whole genome shotgun (WGS) entry which is preliminary data.</text>
</comment>
<accession>A0ABT9Z9I1</accession>
<dbReference type="SUPFAM" id="SSF143597">
    <property type="entry name" value="YojJ-like"/>
    <property type="match status" value="1"/>
</dbReference>
<dbReference type="Gene3D" id="3.40.1700.10">
    <property type="entry name" value="DNA integrity scanning protein, DisA, N-terminal domain"/>
    <property type="match status" value="1"/>
</dbReference>
<dbReference type="HAMAP" id="MF_00838">
    <property type="entry name" value="DacB"/>
    <property type="match status" value="1"/>
</dbReference>
<dbReference type="PANTHER" id="PTHR34185">
    <property type="entry name" value="DIADENYLATE CYCLASE"/>
    <property type="match status" value="1"/>
</dbReference>
<evidence type="ECO:0000256" key="2">
    <source>
        <dbReference type="ARBA" id="ARBA00022679"/>
    </source>
</evidence>
<dbReference type="InterPro" id="IPR050338">
    <property type="entry name" value="DisA"/>
</dbReference>
<dbReference type="EC" id="2.7.7.85" evidence="6"/>
<protein>
    <recommendedName>
        <fullName evidence="6">Diadenylate cyclase</fullName>
        <shortName evidence="6">DAC</shortName>
        <ecNumber evidence="6">2.7.7.85</ecNumber>
    </recommendedName>
    <alternativeName>
        <fullName evidence="6">Cyclic-di-AMP synthase</fullName>
        <shortName evidence="6">c-di-AMP synthase</shortName>
    </alternativeName>
</protein>
<evidence type="ECO:0000256" key="5">
    <source>
        <dbReference type="ARBA" id="ARBA00022840"/>
    </source>
</evidence>
<keyword evidence="6" id="KW-0472">Membrane</keyword>
<evidence type="ECO:0000256" key="6">
    <source>
        <dbReference type="HAMAP-Rule" id="MF_00838"/>
    </source>
</evidence>
<dbReference type="InterPro" id="IPR003390">
    <property type="entry name" value="DNA_integrity_scan_DisA_N"/>
</dbReference>
<dbReference type="InterPro" id="IPR053472">
    <property type="entry name" value="DAC_CdaS-like"/>
</dbReference>